<feature type="transmembrane region" description="Helical" evidence="2">
    <location>
        <begin position="114"/>
        <end position="136"/>
    </location>
</feature>
<dbReference type="AlphaFoldDB" id="A0A914I666"/>
<dbReference type="WBParaSite" id="Gr19_v10_g7681.t1">
    <property type="protein sequence ID" value="Gr19_v10_g7681.t1"/>
    <property type="gene ID" value="Gr19_v10_g7681"/>
</dbReference>
<protein>
    <submittedName>
        <fullName evidence="4">Uncharacterized protein</fullName>
    </submittedName>
</protein>
<evidence type="ECO:0000313" key="3">
    <source>
        <dbReference type="Proteomes" id="UP000887572"/>
    </source>
</evidence>
<evidence type="ECO:0000256" key="2">
    <source>
        <dbReference type="SAM" id="Phobius"/>
    </source>
</evidence>
<keyword evidence="2" id="KW-0472">Membrane</keyword>
<evidence type="ECO:0000256" key="1">
    <source>
        <dbReference type="SAM" id="MobiDB-lite"/>
    </source>
</evidence>
<name>A0A914I666_GLORO</name>
<dbReference type="Proteomes" id="UP000887572">
    <property type="component" value="Unplaced"/>
</dbReference>
<reference evidence="4" key="1">
    <citation type="submission" date="2022-11" db="UniProtKB">
        <authorList>
            <consortium name="WormBaseParasite"/>
        </authorList>
    </citation>
    <scope>IDENTIFICATION</scope>
</reference>
<evidence type="ECO:0000313" key="4">
    <source>
        <dbReference type="WBParaSite" id="Gr19_v10_g7681.t1"/>
    </source>
</evidence>
<keyword evidence="3" id="KW-1185">Reference proteome</keyword>
<feature type="region of interest" description="Disordered" evidence="1">
    <location>
        <begin position="31"/>
        <end position="50"/>
    </location>
</feature>
<sequence length="145" mass="16103">MDVNEETDILDRLGILDSTLKCPNNQFPVAKGSETSTGQIANPTSSSSTPFLEAGDGWNGFSLDELSSSSDDSELLFNRLDRNSTSGGSVRRFREHRQGRGRHRHASKTGPPNFWKLLVLFSVTFFMMCLFAAMAFGKLASFHFF</sequence>
<organism evidence="3 4">
    <name type="scientific">Globodera rostochiensis</name>
    <name type="common">Golden nematode worm</name>
    <name type="synonym">Heterodera rostochiensis</name>
    <dbReference type="NCBI Taxonomy" id="31243"/>
    <lineage>
        <taxon>Eukaryota</taxon>
        <taxon>Metazoa</taxon>
        <taxon>Ecdysozoa</taxon>
        <taxon>Nematoda</taxon>
        <taxon>Chromadorea</taxon>
        <taxon>Rhabditida</taxon>
        <taxon>Tylenchina</taxon>
        <taxon>Tylenchomorpha</taxon>
        <taxon>Tylenchoidea</taxon>
        <taxon>Heteroderidae</taxon>
        <taxon>Heteroderinae</taxon>
        <taxon>Globodera</taxon>
    </lineage>
</organism>
<proteinExistence type="predicted"/>
<accession>A0A914I666</accession>
<keyword evidence="2" id="KW-1133">Transmembrane helix</keyword>
<keyword evidence="2" id="KW-0812">Transmembrane</keyword>